<protein>
    <submittedName>
        <fullName evidence="2">Integrative conjugative element protein, RAQPRD family</fullName>
    </submittedName>
</protein>
<feature type="signal peptide" evidence="1">
    <location>
        <begin position="1"/>
        <end position="26"/>
    </location>
</feature>
<dbReference type="NCBIfam" id="TIGR01690">
    <property type="entry name" value="ICE_RAQPRD"/>
    <property type="match status" value="1"/>
</dbReference>
<dbReference type="Proteomes" id="UP000279799">
    <property type="component" value="Chromosome"/>
</dbReference>
<keyword evidence="3" id="KW-1185">Reference proteome</keyword>
<evidence type="ECO:0000313" key="3">
    <source>
        <dbReference type="Proteomes" id="UP000279799"/>
    </source>
</evidence>
<feature type="chain" id="PRO_5019091483" evidence="1">
    <location>
        <begin position="27"/>
        <end position="111"/>
    </location>
</feature>
<dbReference type="OrthoDB" id="8910666at2"/>
<dbReference type="KEGG" id="adp:NCTC12871_00838"/>
<dbReference type="AlphaFoldDB" id="A0A448TU01"/>
<sequence length="111" mass="12429">MSIIKKTSCISLCIFGIFGIAQTSFATEAEQLTQAMRQLDSVKAALLRAKTAANLESTQIQKRAVFLYPQALDDVATMKKAISDYLNPNRIQPRNPQQYKTLSVDLTYIKK</sequence>
<evidence type="ECO:0000313" key="2">
    <source>
        <dbReference type="EMBL" id="VEJ09385.1"/>
    </source>
</evidence>
<proteinExistence type="predicted"/>
<evidence type="ECO:0000256" key="1">
    <source>
        <dbReference type="SAM" id="SignalP"/>
    </source>
</evidence>
<keyword evidence="1" id="KW-0732">Signal</keyword>
<gene>
    <name evidence="2" type="ORF">NCTC12871_00838</name>
</gene>
<reference evidence="2 3" key="1">
    <citation type="submission" date="2018-12" db="EMBL/GenBank/DDBJ databases">
        <authorList>
            <consortium name="Pathogen Informatics"/>
        </authorList>
    </citation>
    <scope>NUCLEOTIDE SEQUENCE [LARGE SCALE GENOMIC DNA]</scope>
    <source>
        <strain evidence="2 3">NCTC12871</strain>
    </source>
</reference>
<dbReference type="InterPro" id="IPR019110">
    <property type="entry name" value="Uncharacterised_RAQPRD"/>
</dbReference>
<name>A0A448TU01_9PAST</name>
<dbReference type="Pfam" id="PF09686">
    <property type="entry name" value="Plasmid_RAQPRD"/>
    <property type="match status" value="1"/>
</dbReference>
<dbReference type="RefSeq" id="WP_126599273.1">
    <property type="nucleotide sequence ID" value="NZ_LR134510.1"/>
</dbReference>
<accession>A0A448TU01</accession>
<organism evidence="2 3">
    <name type="scientific">Actinobacillus delphinicola</name>
    <dbReference type="NCBI Taxonomy" id="51161"/>
    <lineage>
        <taxon>Bacteria</taxon>
        <taxon>Pseudomonadati</taxon>
        <taxon>Pseudomonadota</taxon>
        <taxon>Gammaproteobacteria</taxon>
        <taxon>Pasteurellales</taxon>
        <taxon>Pasteurellaceae</taxon>
        <taxon>Actinobacillus</taxon>
    </lineage>
</organism>
<dbReference type="EMBL" id="LR134510">
    <property type="protein sequence ID" value="VEJ09385.1"/>
    <property type="molecule type" value="Genomic_DNA"/>
</dbReference>